<dbReference type="AlphaFoldDB" id="A0A8J3D6Y8"/>
<evidence type="ECO:0008006" key="4">
    <source>
        <dbReference type="Google" id="ProtNLM"/>
    </source>
</evidence>
<dbReference type="PANTHER" id="PTHR43739:SF5">
    <property type="entry name" value="EXO-ALPHA-SIALIDASE"/>
    <property type="match status" value="1"/>
</dbReference>
<feature type="signal peptide" evidence="1">
    <location>
        <begin position="1"/>
        <end position="15"/>
    </location>
</feature>
<dbReference type="SUPFAM" id="SSF110296">
    <property type="entry name" value="Oligoxyloglucan reducing end-specific cellobiohydrolase"/>
    <property type="match status" value="1"/>
</dbReference>
<feature type="chain" id="PRO_5035230477" description="Glycosyl hydrolase" evidence="1">
    <location>
        <begin position="16"/>
        <end position="264"/>
    </location>
</feature>
<keyword evidence="1" id="KW-0732">Signal</keyword>
<keyword evidence="3" id="KW-1185">Reference proteome</keyword>
<organism evidence="2 3">
    <name type="scientific">Persicitalea jodogahamensis</name>
    <dbReference type="NCBI Taxonomy" id="402147"/>
    <lineage>
        <taxon>Bacteria</taxon>
        <taxon>Pseudomonadati</taxon>
        <taxon>Bacteroidota</taxon>
        <taxon>Cytophagia</taxon>
        <taxon>Cytophagales</taxon>
        <taxon>Spirosomataceae</taxon>
        <taxon>Persicitalea</taxon>
    </lineage>
</organism>
<dbReference type="Pfam" id="PF02012">
    <property type="entry name" value="BNR"/>
    <property type="match status" value="3"/>
</dbReference>
<gene>
    <name evidence="2" type="ORF">GCM10007390_15000</name>
</gene>
<accession>A0A8J3D6Y8</accession>
<dbReference type="Gene3D" id="2.130.10.10">
    <property type="entry name" value="YVTN repeat-like/Quinoprotein amine dehydrogenase"/>
    <property type="match status" value="2"/>
</dbReference>
<dbReference type="RefSeq" id="WP_189563690.1">
    <property type="nucleotide sequence ID" value="NZ_BMXF01000001.1"/>
</dbReference>
<dbReference type="EMBL" id="BMXF01000001">
    <property type="protein sequence ID" value="GHB62229.1"/>
    <property type="molecule type" value="Genomic_DNA"/>
</dbReference>
<comment type="caution">
    <text evidence="2">The sequence shown here is derived from an EMBL/GenBank/DDBJ whole genome shotgun (WGS) entry which is preliminary data.</text>
</comment>
<dbReference type="InterPro" id="IPR015943">
    <property type="entry name" value="WD40/YVTN_repeat-like_dom_sf"/>
</dbReference>
<dbReference type="PANTHER" id="PTHR43739">
    <property type="entry name" value="XYLOGLUCANASE (EUROFUNG)"/>
    <property type="match status" value="1"/>
</dbReference>
<proteinExistence type="predicted"/>
<dbReference type="InterPro" id="IPR002860">
    <property type="entry name" value="BNR_rpt"/>
</dbReference>
<evidence type="ECO:0000313" key="2">
    <source>
        <dbReference type="EMBL" id="GHB62229.1"/>
    </source>
</evidence>
<reference evidence="2 3" key="1">
    <citation type="journal article" date="2014" name="Int. J. Syst. Evol. Microbiol.">
        <title>Complete genome sequence of Corynebacterium casei LMG S-19264T (=DSM 44701T), isolated from a smear-ripened cheese.</title>
        <authorList>
            <consortium name="US DOE Joint Genome Institute (JGI-PGF)"/>
            <person name="Walter F."/>
            <person name="Albersmeier A."/>
            <person name="Kalinowski J."/>
            <person name="Ruckert C."/>
        </authorList>
    </citation>
    <scope>NUCLEOTIDE SEQUENCE [LARGE SCALE GENOMIC DNA]</scope>
    <source>
        <strain evidence="2 3">KCTC 12866</strain>
    </source>
</reference>
<evidence type="ECO:0000313" key="3">
    <source>
        <dbReference type="Proteomes" id="UP000598271"/>
    </source>
</evidence>
<dbReference type="Proteomes" id="UP000598271">
    <property type="component" value="Unassembled WGS sequence"/>
</dbReference>
<dbReference type="GO" id="GO:0010411">
    <property type="term" value="P:xyloglucan metabolic process"/>
    <property type="evidence" value="ECO:0007669"/>
    <property type="project" value="TreeGrafter"/>
</dbReference>
<sequence>MNNLAFLLLLQFAFALDTGLELTQSSPLAHSQSKQKSEEAVAANLIFKSTDGGQTWQDISAGLPANLREEGIQRDGFVEKDRELYIRTGNEIYRSQPNSTAPYWQREFFSGIFNSIGSAKTGRLAEADGVLLATNQKGIIRSTDAGETWDLVISEGGVGITVERIKGGFAAITYNTESETRRVRTSYDGGKTWQPIDAGLPASLSIASIVQVGEDLFCGHPTGIFRSSDQGKTWQLIFPAIEDKVFNLSVSDNVIYAIPRSGGC</sequence>
<dbReference type="CDD" id="cd15482">
    <property type="entry name" value="Sialidase_non-viral"/>
    <property type="match status" value="1"/>
</dbReference>
<name>A0A8J3D6Y8_9BACT</name>
<dbReference type="InterPro" id="IPR052025">
    <property type="entry name" value="Xyloglucanase_GH74"/>
</dbReference>
<evidence type="ECO:0000256" key="1">
    <source>
        <dbReference type="SAM" id="SignalP"/>
    </source>
</evidence>
<protein>
    <recommendedName>
        <fullName evidence="4">Glycosyl hydrolase</fullName>
    </recommendedName>
</protein>